<feature type="compositionally biased region" description="Polar residues" evidence="1">
    <location>
        <begin position="338"/>
        <end position="353"/>
    </location>
</feature>
<feature type="compositionally biased region" description="Low complexity" evidence="1">
    <location>
        <begin position="855"/>
        <end position="866"/>
    </location>
</feature>
<dbReference type="InterPro" id="IPR049466">
    <property type="entry name" value="C3_CUB1"/>
</dbReference>
<organism evidence="3 4">
    <name type="scientific">Theileria equi strain WA</name>
    <dbReference type="NCBI Taxonomy" id="1537102"/>
    <lineage>
        <taxon>Eukaryota</taxon>
        <taxon>Sar</taxon>
        <taxon>Alveolata</taxon>
        <taxon>Apicomplexa</taxon>
        <taxon>Aconoidasida</taxon>
        <taxon>Piroplasmida</taxon>
        <taxon>Theileriidae</taxon>
        <taxon>Theileria</taxon>
    </lineage>
</organism>
<feature type="domain" description="Complement component 3 CUB" evidence="2">
    <location>
        <begin position="434"/>
        <end position="466"/>
    </location>
</feature>
<gene>
    <name evidence="3" type="ORF">BEWA_026170</name>
</gene>
<evidence type="ECO:0000313" key="3">
    <source>
        <dbReference type="EMBL" id="AFZ79768.1"/>
    </source>
</evidence>
<feature type="region of interest" description="Disordered" evidence="1">
    <location>
        <begin position="705"/>
        <end position="774"/>
    </location>
</feature>
<name>L0AWY4_THEEQ</name>
<dbReference type="VEuPathDB" id="PiroplasmaDB:BEWA_026170"/>
<proteinExistence type="predicted"/>
<protein>
    <recommendedName>
        <fullName evidence="2">Complement component 3 CUB domain-containing protein</fullName>
    </recommendedName>
</protein>
<dbReference type="Pfam" id="PF21406">
    <property type="entry name" value="C3_CUB1"/>
    <property type="match status" value="1"/>
</dbReference>
<dbReference type="Proteomes" id="UP000031512">
    <property type="component" value="Chromosome 1"/>
</dbReference>
<dbReference type="AlphaFoldDB" id="L0AWY4"/>
<dbReference type="eggNOG" id="KOG1366">
    <property type="taxonomic scope" value="Eukaryota"/>
</dbReference>
<dbReference type="Gene3D" id="2.60.120.1540">
    <property type="match status" value="1"/>
</dbReference>
<dbReference type="STRING" id="1537102.L0AWY4"/>
<feature type="compositionally biased region" description="Basic and acidic residues" evidence="1">
    <location>
        <begin position="738"/>
        <end position="747"/>
    </location>
</feature>
<dbReference type="OrthoDB" id="6359008at2759"/>
<sequence length="934" mass="100153">MSTAIDIKKNGYDCACSETKITVTTNEGRSVEGYTTYKYKHEYGKGEIPVKYGNTTLKCREFQDEGGDGYDATFSLSEKTPNLTVYYWENDENRKKPLVLDVDVEGISLYYSNDRNVSTNDNSKWTRIEPEILPDNGLPTLSPDELKEKLQEFTCKLFSPVVIDVSKTGESYPNEYCEKEGCCKEGTENIKVDEYPLHDPPGFTAWKHTYKKGNNNTFTVTGFTNGPSPGSIPKAFFPIWDVKEVVVCFSQCDPTKPFLVYVENEDEAARTWSRNPCQSGDIEWKEYKSSKLDPKLPNPVADILKNALETAKQLQSRSETKESEKGKSIHSEKEEQETITTAEVRSQQQTTSAVAPDGTGVSLDKELWEALGKAAGSVLGESVAVGLAGAIDVAALLAKEALEHIPNNVLPATAGLIGSVLKITTHNNKAVRTLDPEHLGQNGVQREEVPAADLSDQVPDTESETKILLQGTPVAQMAEIPPLHPSPYEGLPRPTGYFPPLALSLQVEGYPITAASIDPSPPLPEGSHGADVPKEYLEPPLDLLASVQGSLVEGHPAPLHPRASGILGYVVKAEGDSKGGGPLLRRLPFLTAARSQQPATLHKEYLAPTPVPLLKRLTESPASPLIKVPTPLYTLSGAYGSQLQADERHDQVNAVPQGSDANLTGIAGEVMSIVHNPDGTTALDVKLPGDGRETLTFRMLSISHGTDDLEGRPQDSSLPLAEDSDGTGDPGSVPEGAVEEKEKKEDSSQGASGPEPPPPLPVVGKTDSGEQAKGGPIVGLLGKLLEGALSGADKVVTDPIISQTLITLGEKGPAFAATLGSVAIDAALKLTEPPQQQPPPGTEPEAAAREGGPGEDTASTTTTNTRDTSDNNDGADPSTSEALTSEAQHAALFSVSAQGYNSRSKARPFWLDYPYCLFCSWYICLGLFCGIETL</sequence>
<evidence type="ECO:0000256" key="1">
    <source>
        <dbReference type="SAM" id="MobiDB-lite"/>
    </source>
</evidence>
<evidence type="ECO:0000259" key="2">
    <source>
        <dbReference type="Pfam" id="PF21406"/>
    </source>
</evidence>
<dbReference type="GeneID" id="15806803"/>
<keyword evidence="4" id="KW-1185">Reference proteome</keyword>
<feature type="compositionally biased region" description="Basic and acidic residues" evidence="1">
    <location>
        <begin position="318"/>
        <end position="333"/>
    </location>
</feature>
<feature type="region of interest" description="Disordered" evidence="1">
    <location>
        <begin position="311"/>
        <end position="358"/>
    </location>
</feature>
<feature type="region of interest" description="Disordered" evidence="1">
    <location>
        <begin position="832"/>
        <end position="883"/>
    </location>
</feature>
<dbReference type="KEGG" id="beq:BEWA_026170"/>
<accession>L0AWY4</accession>
<reference evidence="3 4" key="1">
    <citation type="journal article" date="2012" name="BMC Genomics">
        <title>Comparative genomic analysis and phylogenetic position of Theileria equi.</title>
        <authorList>
            <person name="Kappmeyer L.S."/>
            <person name="Thiagarajan M."/>
            <person name="Herndon D.R."/>
            <person name="Ramsay J.D."/>
            <person name="Caler E."/>
            <person name="Djikeng A."/>
            <person name="Gillespie J.J."/>
            <person name="Lau A.O."/>
            <person name="Roalson E.H."/>
            <person name="Silva J.C."/>
            <person name="Silva M.G."/>
            <person name="Suarez C.E."/>
            <person name="Ueti M.W."/>
            <person name="Nene V.M."/>
            <person name="Mealey R.H."/>
            <person name="Knowles D.P."/>
            <person name="Brayton K.A."/>
        </authorList>
    </citation>
    <scope>NUCLEOTIDE SEQUENCE [LARGE SCALE GENOMIC DNA]</scope>
    <source>
        <strain evidence="3 4">WA</strain>
    </source>
</reference>
<dbReference type="RefSeq" id="XP_004829434.1">
    <property type="nucleotide sequence ID" value="XM_004829377.1"/>
</dbReference>
<dbReference type="EMBL" id="CP001669">
    <property type="protein sequence ID" value="AFZ79768.1"/>
    <property type="molecule type" value="Genomic_DNA"/>
</dbReference>
<evidence type="ECO:0000313" key="4">
    <source>
        <dbReference type="Proteomes" id="UP000031512"/>
    </source>
</evidence>